<keyword evidence="4 7" id="KW-0812">Transmembrane</keyword>
<dbReference type="Proteomes" id="UP000627538">
    <property type="component" value="Unassembled WGS sequence"/>
</dbReference>
<sequence>MFSRVPQLAPGVVLSCVIAAIAYAINLAVPLVSALLCAIILGVVVRNVGLIPSRAEAGVKFSSKTILRIGVVLLGLRLSIPQVMELGVGPIVVIIATVVLTFLITRALGRLLKVAHTTSLLTATGTAICGAAAVAGMSAVVRRTDDYDPHAHDEDIEDAAATAIASVTIFGTIAMLVVPWLCTVMGLSTQAAGVWIGASIHEVGQVVAAAGFISPEVTDVATVTKLGRVVLLAPLVAIMGFLEGRASTARYAASLEAREVEQVLEGEPVDHDRAAKVHPPIMPLFVVGFLICVVIRSLIGSPETLMPFFNGADTVATLLLTIAMGAMGAGVNLKTIVTTGARALLLGVIACVVAGATSLALTLAFVD</sequence>
<comment type="similarity">
    <text evidence="2">Belongs to the UPF0324 family.</text>
</comment>
<keyword evidence="5 7" id="KW-1133">Transmembrane helix</keyword>
<accession>A0A8I0G8I6</accession>
<feature type="transmembrane region" description="Helical" evidence="7">
    <location>
        <begin position="90"/>
        <end position="108"/>
    </location>
</feature>
<organism evidence="8 9">
    <name type="scientific">Nanchangia anserum</name>
    <dbReference type="NCBI Taxonomy" id="2692125"/>
    <lineage>
        <taxon>Bacteria</taxon>
        <taxon>Bacillati</taxon>
        <taxon>Actinomycetota</taxon>
        <taxon>Actinomycetes</taxon>
        <taxon>Actinomycetales</taxon>
        <taxon>Actinomycetaceae</taxon>
        <taxon>Nanchangia</taxon>
    </lineage>
</organism>
<comment type="caution">
    <text evidence="8">The sequence shown here is derived from an EMBL/GenBank/DDBJ whole genome shotgun (WGS) entry which is preliminary data.</text>
</comment>
<dbReference type="PANTHER" id="PTHR30106">
    <property type="entry name" value="INNER MEMBRANE PROTEIN YEIH-RELATED"/>
    <property type="match status" value="1"/>
</dbReference>
<evidence type="ECO:0000256" key="7">
    <source>
        <dbReference type="SAM" id="Phobius"/>
    </source>
</evidence>
<keyword evidence="6 7" id="KW-0472">Membrane</keyword>
<dbReference type="AlphaFoldDB" id="A0A8I0G8I6"/>
<proteinExistence type="inferred from homology"/>
<keyword evidence="9" id="KW-1185">Reference proteome</keyword>
<dbReference type="PANTHER" id="PTHR30106:SF2">
    <property type="entry name" value="UPF0324 INNER MEMBRANE PROTEIN YEIH"/>
    <property type="match status" value="1"/>
</dbReference>
<feature type="transmembrane region" description="Helical" evidence="7">
    <location>
        <begin position="12"/>
        <end position="45"/>
    </location>
</feature>
<evidence type="ECO:0000256" key="5">
    <source>
        <dbReference type="ARBA" id="ARBA00022989"/>
    </source>
</evidence>
<dbReference type="GO" id="GO:0005886">
    <property type="term" value="C:plasma membrane"/>
    <property type="evidence" value="ECO:0007669"/>
    <property type="project" value="UniProtKB-SubCell"/>
</dbReference>
<dbReference type="PROSITE" id="PS51257">
    <property type="entry name" value="PROKAR_LIPOPROTEIN"/>
    <property type="match status" value="1"/>
</dbReference>
<dbReference type="Pfam" id="PF03601">
    <property type="entry name" value="Cons_hypoth698"/>
    <property type="match status" value="1"/>
</dbReference>
<dbReference type="InterPro" id="IPR018383">
    <property type="entry name" value="UPF0324_pro"/>
</dbReference>
<evidence type="ECO:0000313" key="8">
    <source>
        <dbReference type="EMBL" id="MBD3689837.1"/>
    </source>
</evidence>
<name>A0A8I0G8I6_9ACTO</name>
<evidence type="ECO:0000256" key="1">
    <source>
        <dbReference type="ARBA" id="ARBA00004651"/>
    </source>
</evidence>
<evidence type="ECO:0000256" key="4">
    <source>
        <dbReference type="ARBA" id="ARBA00022692"/>
    </source>
</evidence>
<feature type="transmembrane region" description="Helical" evidence="7">
    <location>
        <begin position="343"/>
        <end position="366"/>
    </location>
</feature>
<feature type="transmembrane region" description="Helical" evidence="7">
    <location>
        <begin position="311"/>
        <end position="331"/>
    </location>
</feature>
<evidence type="ECO:0000256" key="2">
    <source>
        <dbReference type="ARBA" id="ARBA00007977"/>
    </source>
</evidence>
<evidence type="ECO:0000256" key="3">
    <source>
        <dbReference type="ARBA" id="ARBA00022475"/>
    </source>
</evidence>
<evidence type="ECO:0000313" key="9">
    <source>
        <dbReference type="Proteomes" id="UP000627538"/>
    </source>
</evidence>
<comment type="subcellular location">
    <subcellularLocation>
        <location evidence="1">Cell membrane</location>
        <topology evidence="1">Multi-pass membrane protein</topology>
    </subcellularLocation>
</comment>
<feature type="transmembrane region" description="Helical" evidence="7">
    <location>
        <begin position="281"/>
        <end position="299"/>
    </location>
</feature>
<reference evidence="8 9" key="1">
    <citation type="submission" date="2020-08" db="EMBL/GenBank/DDBJ databases">
        <title>Winkia gen. nov., sp. nov., isolated from faeces of the Anser albifrons in China.</title>
        <authorList>
            <person name="Liu Q."/>
        </authorList>
    </citation>
    <scope>NUCLEOTIDE SEQUENCE [LARGE SCALE GENOMIC DNA]</scope>
    <source>
        <strain evidence="8 9">C62</strain>
    </source>
</reference>
<evidence type="ECO:0000256" key="6">
    <source>
        <dbReference type="ARBA" id="ARBA00023136"/>
    </source>
</evidence>
<protein>
    <submittedName>
        <fullName evidence="8">Putative sulfate exporter family transporter</fullName>
    </submittedName>
</protein>
<keyword evidence="3" id="KW-1003">Cell membrane</keyword>
<feature type="transmembrane region" description="Helical" evidence="7">
    <location>
        <begin position="161"/>
        <end position="182"/>
    </location>
</feature>
<gene>
    <name evidence="8" type="ORF">H8R10_06315</name>
</gene>
<dbReference type="EMBL" id="JACRUO010000001">
    <property type="protein sequence ID" value="MBD3689837.1"/>
    <property type="molecule type" value="Genomic_DNA"/>
</dbReference>
<feature type="transmembrane region" description="Helical" evidence="7">
    <location>
        <begin position="120"/>
        <end position="141"/>
    </location>
</feature>